<keyword evidence="5" id="KW-0520">NAD</keyword>
<dbReference type="Gene3D" id="3.40.718.10">
    <property type="entry name" value="Isopropylmalate Dehydrogenase"/>
    <property type="match status" value="1"/>
</dbReference>
<keyword evidence="3" id="KW-0479">Metal-binding</keyword>
<dbReference type="EMBL" id="JAKWJU010000002">
    <property type="protein sequence ID" value="MCH6161616.1"/>
    <property type="molecule type" value="Genomic_DNA"/>
</dbReference>
<dbReference type="PANTHER" id="PTHR43275:SF1">
    <property type="entry name" value="D-MALATE DEHYDROGENASE [DECARBOXYLATING]"/>
    <property type="match status" value="1"/>
</dbReference>
<dbReference type="InterPro" id="IPR050501">
    <property type="entry name" value="ICDH/IPMDH"/>
</dbReference>
<evidence type="ECO:0000256" key="2">
    <source>
        <dbReference type="ARBA" id="ARBA00001946"/>
    </source>
</evidence>
<dbReference type="RefSeq" id="WP_241060168.1">
    <property type="nucleotide sequence ID" value="NZ_JAKWJU010000002.1"/>
</dbReference>
<gene>
    <name evidence="9" type="ORF">MMA15_14800</name>
</gene>
<reference evidence="9" key="2">
    <citation type="journal article" date="2023" name="Int. J. Syst. Evol. Microbiol.">
        <title>Streptomyces marispadix sp. nov., isolated from marine beach sediment of the Northern Coast of Portugal.</title>
        <authorList>
            <person name="dos Santos J.D.N."/>
            <person name="Vitorino I.R."/>
            <person name="Kallscheuer N."/>
            <person name="Srivastava A."/>
            <person name="Krautwurst S."/>
            <person name="Marz M."/>
            <person name="Jogler C."/>
            <person name="Lobo Da Cunha A."/>
            <person name="Catita J."/>
            <person name="Goncalves H."/>
            <person name="Gonzalez I."/>
            <person name="Reyes F."/>
            <person name="Lage O.M."/>
        </authorList>
    </citation>
    <scope>NUCLEOTIDE SEQUENCE</scope>
    <source>
        <strain evidence="9">M600PL45_2</strain>
    </source>
</reference>
<accession>A0ABS9SZZ4</accession>
<evidence type="ECO:0000256" key="5">
    <source>
        <dbReference type="ARBA" id="ARBA00023027"/>
    </source>
</evidence>
<keyword evidence="4" id="KW-0560">Oxidoreductase</keyword>
<evidence type="ECO:0000256" key="3">
    <source>
        <dbReference type="ARBA" id="ARBA00022723"/>
    </source>
</evidence>
<dbReference type="SMART" id="SM01329">
    <property type="entry name" value="Iso_dh"/>
    <property type="match status" value="1"/>
</dbReference>
<comment type="cofactor">
    <cofactor evidence="1">
        <name>Mn(2+)</name>
        <dbReference type="ChEBI" id="CHEBI:29035"/>
    </cofactor>
</comment>
<keyword evidence="10" id="KW-1185">Reference proteome</keyword>
<keyword evidence="6" id="KW-0464">Manganese</keyword>
<dbReference type="SUPFAM" id="SSF53659">
    <property type="entry name" value="Isocitrate/Isopropylmalate dehydrogenase-like"/>
    <property type="match status" value="1"/>
</dbReference>
<comment type="cofactor">
    <cofactor evidence="2">
        <name>Mg(2+)</name>
        <dbReference type="ChEBI" id="CHEBI:18420"/>
    </cofactor>
</comment>
<evidence type="ECO:0000256" key="7">
    <source>
        <dbReference type="SAM" id="MobiDB-lite"/>
    </source>
</evidence>
<name>A0ABS9SZZ4_9ACTN</name>
<organism evidence="9 10">
    <name type="scientific">Streptomyces marispadix</name>
    <dbReference type="NCBI Taxonomy" id="2922868"/>
    <lineage>
        <taxon>Bacteria</taxon>
        <taxon>Bacillati</taxon>
        <taxon>Actinomycetota</taxon>
        <taxon>Actinomycetes</taxon>
        <taxon>Kitasatosporales</taxon>
        <taxon>Streptomycetaceae</taxon>
        <taxon>Streptomyces</taxon>
    </lineage>
</organism>
<proteinExistence type="predicted"/>
<feature type="domain" description="Isopropylmalate dehydrogenase-like" evidence="8">
    <location>
        <begin position="21"/>
        <end position="365"/>
    </location>
</feature>
<evidence type="ECO:0000256" key="6">
    <source>
        <dbReference type="ARBA" id="ARBA00023211"/>
    </source>
</evidence>
<sequence>MDGEPSGGRPAGGPASREPLDLVVIPGDGIGPELVDSALQVLERAAAAGDFAYRLTTVEAGAEAYRATGRALPTDALERLRAADGVLKGPVGLPGVRHPDGTEAGLLGGLLRLGLDTFANVRPMRLLPGVSGGTRHSAGEIDYVLVRENTEGLYLSRGAGAATPDAACDQLMITRAGTERVVRYAFGLAREREGAPADGVRRVTCVDKSNVLRSYALFRRVFDEVAAEFPDIATEHLYADAAAHDLVARPECFDVLVTENFLGDVLSDLGAATVGGLGMCGSLNAGVEAAYAEPVHGSAPDIAGRGLANPLSQILSLALLLDRAGLRTSGDRVRAAVESALAEGAVELDVRGRPAGGTGSVTSAVCERLAR</sequence>
<evidence type="ECO:0000256" key="4">
    <source>
        <dbReference type="ARBA" id="ARBA00023002"/>
    </source>
</evidence>
<evidence type="ECO:0000256" key="1">
    <source>
        <dbReference type="ARBA" id="ARBA00001936"/>
    </source>
</evidence>
<protein>
    <submittedName>
        <fullName evidence="9">Isocitrate/isopropylmalate family dehydrogenase</fullName>
    </submittedName>
</protein>
<evidence type="ECO:0000259" key="8">
    <source>
        <dbReference type="SMART" id="SM01329"/>
    </source>
</evidence>
<evidence type="ECO:0000313" key="10">
    <source>
        <dbReference type="Proteomes" id="UP001166784"/>
    </source>
</evidence>
<comment type="caution">
    <text evidence="9">The sequence shown here is derived from an EMBL/GenBank/DDBJ whole genome shotgun (WGS) entry which is preliminary data.</text>
</comment>
<feature type="region of interest" description="Disordered" evidence="7">
    <location>
        <begin position="1"/>
        <end position="20"/>
    </location>
</feature>
<dbReference type="Pfam" id="PF00180">
    <property type="entry name" value="Iso_dh"/>
    <property type="match status" value="1"/>
</dbReference>
<reference evidence="9" key="1">
    <citation type="submission" date="2022-03" db="EMBL/GenBank/DDBJ databases">
        <authorList>
            <person name="Santos J.D.N."/>
            <person name="Kallscheuer N."/>
            <person name="Jogler C."/>
            <person name="Lage O.M."/>
        </authorList>
    </citation>
    <scope>NUCLEOTIDE SEQUENCE</scope>
    <source>
        <strain evidence="9">M600PL45_2</strain>
    </source>
</reference>
<dbReference type="Proteomes" id="UP001166784">
    <property type="component" value="Unassembled WGS sequence"/>
</dbReference>
<dbReference type="PANTHER" id="PTHR43275">
    <property type="entry name" value="D-MALATE DEHYDROGENASE [DECARBOXYLATING]"/>
    <property type="match status" value="1"/>
</dbReference>
<feature type="compositionally biased region" description="Gly residues" evidence="7">
    <location>
        <begin position="1"/>
        <end position="11"/>
    </location>
</feature>
<dbReference type="InterPro" id="IPR024084">
    <property type="entry name" value="IsoPropMal-DH-like_dom"/>
</dbReference>
<evidence type="ECO:0000313" key="9">
    <source>
        <dbReference type="EMBL" id="MCH6161616.1"/>
    </source>
</evidence>